<reference evidence="7" key="1">
    <citation type="journal article" date="2023" name="Mol. Biol. Evol.">
        <title>Third-Generation Sequencing Reveals the Adaptive Role of the Epigenome in Three Deep-Sea Polychaetes.</title>
        <authorList>
            <person name="Perez M."/>
            <person name="Aroh O."/>
            <person name="Sun Y."/>
            <person name="Lan Y."/>
            <person name="Juniper S.K."/>
            <person name="Young C.R."/>
            <person name="Angers B."/>
            <person name="Qian P.Y."/>
        </authorList>
    </citation>
    <scope>NUCLEOTIDE SEQUENCE</scope>
    <source>
        <strain evidence="7">R07B-5</strain>
    </source>
</reference>
<comment type="subcellular location">
    <subcellularLocation>
        <location evidence="1">Membrane</location>
        <topology evidence="1">Multi-pass membrane protein</topology>
    </subcellularLocation>
</comment>
<comment type="caution">
    <text evidence="7">The sequence shown here is derived from an EMBL/GenBank/DDBJ whole genome shotgun (WGS) entry which is preliminary data.</text>
</comment>
<feature type="transmembrane region" description="Helical" evidence="6">
    <location>
        <begin position="228"/>
        <end position="250"/>
    </location>
</feature>
<dbReference type="EMBL" id="JAODUO010000359">
    <property type="protein sequence ID" value="KAK2182310.1"/>
    <property type="molecule type" value="Genomic_DNA"/>
</dbReference>
<evidence type="ECO:0000256" key="6">
    <source>
        <dbReference type="SAM" id="Phobius"/>
    </source>
</evidence>
<evidence type="ECO:0000256" key="5">
    <source>
        <dbReference type="ARBA" id="ARBA00023136"/>
    </source>
</evidence>
<evidence type="ECO:0000313" key="8">
    <source>
        <dbReference type="Proteomes" id="UP001209878"/>
    </source>
</evidence>
<dbReference type="InterPro" id="IPR051951">
    <property type="entry name" value="UNC-93_regulatory"/>
</dbReference>
<dbReference type="PANTHER" id="PTHR19444">
    <property type="entry name" value="UNC-93 RELATED"/>
    <property type="match status" value="1"/>
</dbReference>
<feature type="transmembrane region" description="Helical" evidence="6">
    <location>
        <begin position="122"/>
        <end position="142"/>
    </location>
</feature>
<sequence length="531" mass="57821">MTTNGATRVSADSDVAVDKVVDVRAEKRRILKNIVLISVAFLMTFNAFQGLSRLQSSLHRVDGMGVINSSVLYVSLVLSCLFLPKLVTNALGHKWTIPISFVGYIMWMAANGYAVWATMVPASIIVGLAAAPLWTAQCSYFTKIARRYSQLADVAEDAVLSRFFGIFFFTFQLSGITGSIISATVLKTGTSSTNLTDDFILQTCGANDCPCDVNCTNTNLEKPPTSTVWTMVGVYIGIAVLAVLLVCVFVDNLPADLTERRGKVGREIRHLVAATALHLRHKNQLILIPLTMYSGFEQAFFNAEFSKSFVACSAGIWMVGFVTLPFGVVDALVSFASGHVVGYTGRLPVFVAGMAMDLAIQIVLMTWVPTSTSQYALFIISGMWGFTDAIWQTQINALYGTIFSDESEAAFSNYRMWESLGFIIAFAYSNYLCTSVKLYILTSVLVVGMAGYIYVEVTMKHKSGSRDITTDITRRVAPQSSVARQDPVVMKMRSNSDLSMPVGGIDNKGSNDTAVDGYANKAAEVDAVDEL</sequence>
<keyword evidence="8" id="KW-1185">Reference proteome</keyword>
<keyword evidence="5 6" id="KW-0472">Membrane</keyword>
<dbReference type="Gene3D" id="1.20.1250.20">
    <property type="entry name" value="MFS general substrate transporter like domains"/>
    <property type="match status" value="2"/>
</dbReference>
<dbReference type="Proteomes" id="UP001209878">
    <property type="component" value="Unassembled WGS sequence"/>
</dbReference>
<dbReference type="Pfam" id="PF05978">
    <property type="entry name" value="UNC-93"/>
    <property type="match status" value="2"/>
</dbReference>
<protein>
    <recommendedName>
        <fullName evidence="9">UNC93-like protein</fullName>
    </recommendedName>
</protein>
<feature type="transmembrane region" description="Helical" evidence="6">
    <location>
        <begin position="63"/>
        <end position="83"/>
    </location>
</feature>
<evidence type="ECO:0000313" key="7">
    <source>
        <dbReference type="EMBL" id="KAK2182310.1"/>
    </source>
</evidence>
<dbReference type="InterPro" id="IPR036259">
    <property type="entry name" value="MFS_trans_sf"/>
</dbReference>
<feature type="transmembrane region" description="Helical" evidence="6">
    <location>
        <begin position="349"/>
        <end position="368"/>
    </location>
</feature>
<dbReference type="PANTHER" id="PTHR19444:SF13">
    <property type="entry name" value="PROTEIN UNC-93 HOMOLOG A"/>
    <property type="match status" value="1"/>
</dbReference>
<dbReference type="GO" id="GO:0016020">
    <property type="term" value="C:membrane"/>
    <property type="evidence" value="ECO:0007669"/>
    <property type="project" value="UniProtKB-SubCell"/>
</dbReference>
<evidence type="ECO:0000256" key="1">
    <source>
        <dbReference type="ARBA" id="ARBA00004141"/>
    </source>
</evidence>
<evidence type="ECO:0000256" key="2">
    <source>
        <dbReference type="ARBA" id="ARBA00009172"/>
    </source>
</evidence>
<organism evidence="7 8">
    <name type="scientific">Ridgeia piscesae</name>
    <name type="common">Tubeworm</name>
    <dbReference type="NCBI Taxonomy" id="27915"/>
    <lineage>
        <taxon>Eukaryota</taxon>
        <taxon>Metazoa</taxon>
        <taxon>Spiralia</taxon>
        <taxon>Lophotrochozoa</taxon>
        <taxon>Annelida</taxon>
        <taxon>Polychaeta</taxon>
        <taxon>Sedentaria</taxon>
        <taxon>Canalipalpata</taxon>
        <taxon>Sabellida</taxon>
        <taxon>Siboglinidae</taxon>
        <taxon>Ridgeia</taxon>
    </lineage>
</organism>
<feature type="transmembrane region" description="Helical" evidence="6">
    <location>
        <begin position="163"/>
        <end position="186"/>
    </location>
</feature>
<dbReference type="AlphaFoldDB" id="A0AAD9L474"/>
<evidence type="ECO:0000256" key="4">
    <source>
        <dbReference type="ARBA" id="ARBA00022989"/>
    </source>
</evidence>
<evidence type="ECO:0008006" key="9">
    <source>
        <dbReference type="Google" id="ProtNLM"/>
    </source>
</evidence>
<evidence type="ECO:0000256" key="3">
    <source>
        <dbReference type="ARBA" id="ARBA00022692"/>
    </source>
</evidence>
<accession>A0AAD9L474</accession>
<proteinExistence type="inferred from homology"/>
<gene>
    <name evidence="7" type="ORF">NP493_360g03000</name>
</gene>
<keyword evidence="3 6" id="KW-0812">Transmembrane</keyword>
<feature type="transmembrane region" description="Helical" evidence="6">
    <location>
        <begin position="375"/>
        <end position="394"/>
    </location>
</feature>
<comment type="similarity">
    <text evidence="2">Belongs to the unc-93 family.</text>
</comment>
<name>A0AAD9L474_RIDPI</name>
<feature type="transmembrane region" description="Helical" evidence="6">
    <location>
        <begin position="309"/>
        <end position="329"/>
    </location>
</feature>
<feature type="transmembrane region" description="Helical" evidence="6">
    <location>
        <begin position="438"/>
        <end position="455"/>
    </location>
</feature>
<feature type="transmembrane region" description="Helical" evidence="6">
    <location>
        <begin position="95"/>
        <end position="116"/>
    </location>
</feature>
<dbReference type="SUPFAM" id="SSF103473">
    <property type="entry name" value="MFS general substrate transporter"/>
    <property type="match status" value="1"/>
</dbReference>
<dbReference type="InterPro" id="IPR010291">
    <property type="entry name" value="Ion_channel_UNC-93"/>
</dbReference>
<feature type="transmembrane region" description="Helical" evidence="6">
    <location>
        <begin position="34"/>
        <end position="51"/>
    </location>
</feature>
<keyword evidence="4 6" id="KW-1133">Transmembrane helix</keyword>